<dbReference type="Gene3D" id="3.20.20.70">
    <property type="entry name" value="Aldolase class I"/>
    <property type="match status" value="1"/>
</dbReference>
<name>A0A4S8NYT3_9ACTN</name>
<dbReference type="InterPro" id="IPR002638">
    <property type="entry name" value="Quinolinate_PRibosylTrfase_C"/>
</dbReference>
<dbReference type="EC" id="2.4.2.19" evidence="5"/>
<dbReference type="GO" id="GO:0004514">
    <property type="term" value="F:nicotinate-nucleotide diphosphorylase (carboxylating) activity"/>
    <property type="evidence" value="ECO:0007669"/>
    <property type="project" value="UniProtKB-EC"/>
</dbReference>
<dbReference type="Pfam" id="PF02749">
    <property type="entry name" value="QRPTase_N"/>
    <property type="match status" value="1"/>
</dbReference>
<evidence type="ECO:0000256" key="9">
    <source>
        <dbReference type="ARBA" id="ARBA00022679"/>
    </source>
</evidence>
<dbReference type="InterPro" id="IPR013785">
    <property type="entry name" value="Aldolase_TIM"/>
</dbReference>
<dbReference type="Pfam" id="PF01729">
    <property type="entry name" value="QRPTase_C"/>
    <property type="match status" value="1"/>
</dbReference>
<dbReference type="SUPFAM" id="SSF54675">
    <property type="entry name" value="Nicotinate/Quinolinate PRTase N-terminal domain-like"/>
    <property type="match status" value="1"/>
</dbReference>
<comment type="function">
    <text evidence="1">Involved in the catabolism of quinolinic acid (QA).</text>
</comment>
<comment type="catalytic activity">
    <reaction evidence="11">
        <text>nicotinate beta-D-ribonucleotide + CO2 + diphosphate = quinolinate + 5-phospho-alpha-D-ribose 1-diphosphate + 2 H(+)</text>
        <dbReference type="Rhea" id="RHEA:12733"/>
        <dbReference type="ChEBI" id="CHEBI:15378"/>
        <dbReference type="ChEBI" id="CHEBI:16526"/>
        <dbReference type="ChEBI" id="CHEBI:29959"/>
        <dbReference type="ChEBI" id="CHEBI:33019"/>
        <dbReference type="ChEBI" id="CHEBI:57502"/>
        <dbReference type="ChEBI" id="CHEBI:58017"/>
        <dbReference type="EC" id="2.4.2.19"/>
    </reaction>
</comment>
<dbReference type="AlphaFoldDB" id="A0A4S8NYT3"/>
<dbReference type="FunFam" id="3.90.1170.20:FF:000001">
    <property type="entry name" value="Nicotinate-nucleotide diphosphorylase (Carboxylating)"/>
    <property type="match status" value="1"/>
</dbReference>
<feature type="domain" description="Quinolinate phosphoribosyl transferase N-terminal" evidence="14">
    <location>
        <begin position="24"/>
        <end position="109"/>
    </location>
</feature>
<reference evidence="15 16" key="1">
    <citation type="journal article" date="2018" name="Int. J. Syst. Evol. Microbiol.">
        <title>Glycomyces paridis sp. nov., isolated from the medicinal plant Paris polyphylla.</title>
        <authorList>
            <person name="Fang X.M."/>
            <person name="Bai J.L."/>
            <person name="Su J."/>
            <person name="Zhao L.L."/>
            <person name="Liu H.Y."/>
            <person name="Ma B.P."/>
            <person name="Zhang Y.Q."/>
            <person name="Yu L.Y."/>
        </authorList>
    </citation>
    <scope>NUCLEOTIDE SEQUENCE [LARGE SCALE GENOMIC DNA]</scope>
    <source>
        <strain evidence="15 16">CPCC 204357</strain>
    </source>
</reference>
<evidence type="ECO:0000256" key="11">
    <source>
        <dbReference type="ARBA" id="ARBA00047445"/>
    </source>
</evidence>
<dbReference type="GO" id="GO:0005737">
    <property type="term" value="C:cytoplasm"/>
    <property type="evidence" value="ECO:0007669"/>
    <property type="project" value="TreeGrafter"/>
</dbReference>
<dbReference type="UniPathway" id="UPA00253">
    <property type="reaction ID" value="UER00331"/>
</dbReference>
<dbReference type="InterPro" id="IPR036068">
    <property type="entry name" value="Nicotinate_pribotase-like_C"/>
</dbReference>
<evidence type="ECO:0000313" key="15">
    <source>
        <dbReference type="EMBL" id="THV22883.1"/>
    </source>
</evidence>
<dbReference type="InterPro" id="IPR027277">
    <property type="entry name" value="NadC/ModD"/>
</dbReference>
<dbReference type="Gene3D" id="3.90.1170.20">
    <property type="entry name" value="Quinolinate phosphoribosyl transferase, N-terminal domain"/>
    <property type="match status" value="1"/>
</dbReference>
<evidence type="ECO:0000256" key="1">
    <source>
        <dbReference type="ARBA" id="ARBA00003237"/>
    </source>
</evidence>
<keyword evidence="9 15" id="KW-0808">Transferase</keyword>
<protein>
    <recommendedName>
        <fullName evidence="6">Nicotinate-nucleotide pyrophosphorylase [carboxylating]</fullName>
        <ecNumber evidence="5">2.4.2.19</ecNumber>
    </recommendedName>
    <alternativeName>
        <fullName evidence="12">Probable nicotinate-nucleotide pyrophosphorylase [carboxylating]</fullName>
    </alternativeName>
    <alternativeName>
        <fullName evidence="10">Quinolinate phosphoribosyltransferase [decarboxylating]</fullName>
    </alternativeName>
</protein>
<evidence type="ECO:0000256" key="8">
    <source>
        <dbReference type="ARBA" id="ARBA00022676"/>
    </source>
</evidence>
<evidence type="ECO:0000256" key="7">
    <source>
        <dbReference type="ARBA" id="ARBA00022642"/>
    </source>
</evidence>
<sequence>MQFPHAAARNAVTLALAEDAAADDVTTRWSVAPRQWATAAIITRQPGVAAGVPLAAEVYARVGGATQIDESVPDGTRLEAGDVLARITGPAHQIITGERTVLNFLQRLCDIATLTDRYVAAVRHLPVRVLDTRKTAPGLRLLEKYAVAAGGGHNHRLNLGAMVLLKENHLPAAGGISAAIDNVRKNMSSEGRAMAIEVEVATIPQFREALQAEPSWIMLDNMTVPLVAEAVRLRRELAAV</sequence>
<dbReference type="PANTHER" id="PTHR32179">
    <property type="entry name" value="NICOTINATE-NUCLEOTIDE PYROPHOSPHORYLASE [CARBOXYLATING]"/>
    <property type="match status" value="1"/>
</dbReference>
<evidence type="ECO:0000256" key="2">
    <source>
        <dbReference type="ARBA" id="ARBA00004893"/>
    </source>
</evidence>
<comment type="pathway">
    <text evidence="2">Cofactor biosynthesis; NAD(+) biosynthesis; nicotinate D-ribonucleotide from quinolinate: step 1/1.</text>
</comment>
<comment type="caution">
    <text evidence="15">The sequence shown here is derived from an EMBL/GenBank/DDBJ whole genome shotgun (WGS) entry which is preliminary data.</text>
</comment>
<dbReference type="RefSeq" id="WP_136532208.1">
    <property type="nucleotide sequence ID" value="NZ_STGX01000023.1"/>
</dbReference>
<keyword evidence="16" id="KW-1185">Reference proteome</keyword>
<dbReference type="PANTHER" id="PTHR32179:SF3">
    <property type="entry name" value="NICOTINATE-NUCLEOTIDE PYROPHOSPHORYLASE [CARBOXYLATING]"/>
    <property type="match status" value="1"/>
</dbReference>
<dbReference type="FunFam" id="3.20.20.70:FF:000030">
    <property type="entry name" value="Nicotinate-nucleotide pyrophosphorylase, carboxylating"/>
    <property type="match status" value="1"/>
</dbReference>
<dbReference type="NCBIfam" id="TIGR00078">
    <property type="entry name" value="nadC"/>
    <property type="match status" value="1"/>
</dbReference>
<dbReference type="InterPro" id="IPR004393">
    <property type="entry name" value="NadC"/>
</dbReference>
<dbReference type="GO" id="GO:0009435">
    <property type="term" value="P:NAD+ biosynthetic process"/>
    <property type="evidence" value="ECO:0007669"/>
    <property type="project" value="UniProtKB-UniPathway"/>
</dbReference>
<evidence type="ECO:0000259" key="14">
    <source>
        <dbReference type="Pfam" id="PF02749"/>
    </source>
</evidence>
<evidence type="ECO:0000256" key="10">
    <source>
        <dbReference type="ARBA" id="ARBA00033102"/>
    </source>
</evidence>
<evidence type="ECO:0000259" key="13">
    <source>
        <dbReference type="Pfam" id="PF01729"/>
    </source>
</evidence>
<dbReference type="EMBL" id="STGX01000023">
    <property type="protein sequence ID" value="THV22883.1"/>
    <property type="molecule type" value="Genomic_DNA"/>
</dbReference>
<evidence type="ECO:0000256" key="4">
    <source>
        <dbReference type="ARBA" id="ARBA00011218"/>
    </source>
</evidence>
<evidence type="ECO:0000256" key="6">
    <source>
        <dbReference type="ARBA" id="ARBA00020990"/>
    </source>
</evidence>
<organism evidence="15 16">
    <name type="scientific">Glycomyces paridis</name>
    <dbReference type="NCBI Taxonomy" id="2126555"/>
    <lineage>
        <taxon>Bacteria</taxon>
        <taxon>Bacillati</taxon>
        <taxon>Actinomycetota</taxon>
        <taxon>Actinomycetes</taxon>
        <taxon>Glycomycetales</taxon>
        <taxon>Glycomycetaceae</taxon>
        <taxon>Glycomyces</taxon>
    </lineage>
</organism>
<proteinExistence type="inferred from homology"/>
<accession>A0A4S8NYT3</accession>
<dbReference type="InterPro" id="IPR022412">
    <property type="entry name" value="Quinolinate_PRibosylTrfase_N"/>
</dbReference>
<dbReference type="SUPFAM" id="SSF51690">
    <property type="entry name" value="Nicotinate/Quinolinate PRTase C-terminal domain-like"/>
    <property type="match status" value="1"/>
</dbReference>
<dbReference type="OrthoDB" id="9782546at2"/>
<feature type="domain" description="Quinolinate phosphoribosyl transferase C-terminal" evidence="13">
    <location>
        <begin position="111"/>
        <end position="236"/>
    </location>
</feature>
<evidence type="ECO:0000256" key="12">
    <source>
        <dbReference type="ARBA" id="ARBA00069173"/>
    </source>
</evidence>
<dbReference type="Proteomes" id="UP000305792">
    <property type="component" value="Unassembled WGS sequence"/>
</dbReference>
<comment type="subunit">
    <text evidence="4">Hexamer formed by 3 homodimers.</text>
</comment>
<keyword evidence="7" id="KW-0662">Pyridine nucleotide biosynthesis</keyword>
<gene>
    <name evidence="15" type="primary">nadC</name>
    <name evidence="15" type="ORF">E9998_23675</name>
</gene>
<evidence type="ECO:0000256" key="3">
    <source>
        <dbReference type="ARBA" id="ARBA00009400"/>
    </source>
</evidence>
<keyword evidence="8 15" id="KW-0328">Glycosyltransferase</keyword>
<comment type="similarity">
    <text evidence="3">Belongs to the NadC/ModD family.</text>
</comment>
<dbReference type="GO" id="GO:0034213">
    <property type="term" value="P:quinolinate catabolic process"/>
    <property type="evidence" value="ECO:0007669"/>
    <property type="project" value="TreeGrafter"/>
</dbReference>
<evidence type="ECO:0000313" key="16">
    <source>
        <dbReference type="Proteomes" id="UP000305792"/>
    </source>
</evidence>
<evidence type="ECO:0000256" key="5">
    <source>
        <dbReference type="ARBA" id="ARBA00011944"/>
    </source>
</evidence>
<dbReference type="InterPro" id="IPR037128">
    <property type="entry name" value="Quinolinate_PRibosylTase_N_sf"/>
</dbReference>
<dbReference type="PIRSF" id="PIRSF006250">
    <property type="entry name" value="NadC_ModD"/>
    <property type="match status" value="1"/>
</dbReference>